<dbReference type="Proteomes" id="UP000199112">
    <property type="component" value="Unassembled WGS sequence"/>
</dbReference>
<reference evidence="2" key="1">
    <citation type="submission" date="2016-10" db="EMBL/GenBank/DDBJ databases">
        <authorList>
            <person name="Varghese N."/>
            <person name="Submissions S."/>
        </authorList>
    </citation>
    <scope>NUCLEOTIDE SEQUENCE [LARGE SCALE GENOMIC DNA]</scope>
    <source>
        <strain evidence="2">CGMCC 1.8981</strain>
    </source>
</reference>
<gene>
    <name evidence="1" type="ORF">SAMN04487967_1362</name>
</gene>
<keyword evidence="2" id="KW-1185">Reference proteome</keyword>
<sequence>MVRLTRRRALALTAATGATAIGTIGAVATSASADRTLIVADAADGDALLEIPVDDGEELTLSYTHSVEKTPVEDVYVVDGDVLRMDRMVFQSFGAGLPTDDIERTDEGYVRESDESTEELRVTPGSIAGHELVVGAERYDLVERSDGRTVTLSVTDRTLRDALETTVDHER</sequence>
<dbReference type="Pfam" id="PF08905">
    <property type="entry name" value="DUF1850"/>
    <property type="match status" value="1"/>
</dbReference>
<dbReference type="RefSeq" id="WP_090506457.1">
    <property type="nucleotide sequence ID" value="NZ_FNWL01000001.1"/>
</dbReference>
<evidence type="ECO:0000313" key="2">
    <source>
        <dbReference type="Proteomes" id="UP000199112"/>
    </source>
</evidence>
<dbReference type="OrthoDB" id="161589at2157"/>
<organism evidence="1 2">
    <name type="scientific">Natronorubrum sediminis</name>
    <dbReference type="NCBI Taxonomy" id="640943"/>
    <lineage>
        <taxon>Archaea</taxon>
        <taxon>Methanobacteriati</taxon>
        <taxon>Methanobacteriota</taxon>
        <taxon>Stenosarchaea group</taxon>
        <taxon>Halobacteria</taxon>
        <taxon>Halobacteriales</taxon>
        <taxon>Natrialbaceae</taxon>
        <taxon>Natronorubrum</taxon>
    </lineage>
</organism>
<name>A0A1H6FT21_9EURY</name>
<protein>
    <recommendedName>
        <fullName evidence="3">DUF1850 domain-containing protein</fullName>
    </recommendedName>
</protein>
<proteinExistence type="predicted"/>
<dbReference type="EMBL" id="FNWL01000001">
    <property type="protein sequence ID" value="SEH13420.1"/>
    <property type="molecule type" value="Genomic_DNA"/>
</dbReference>
<evidence type="ECO:0000313" key="1">
    <source>
        <dbReference type="EMBL" id="SEH13420.1"/>
    </source>
</evidence>
<dbReference type="InterPro" id="IPR015001">
    <property type="entry name" value="DUF1850"/>
</dbReference>
<dbReference type="AlphaFoldDB" id="A0A1H6FT21"/>
<accession>A0A1H6FT21</accession>
<evidence type="ECO:0008006" key="3">
    <source>
        <dbReference type="Google" id="ProtNLM"/>
    </source>
</evidence>
<dbReference type="InterPro" id="IPR006311">
    <property type="entry name" value="TAT_signal"/>
</dbReference>
<dbReference type="PROSITE" id="PS51318">
    <property type="entry name" value="TAT"/>
    <property type="match status" value="1"/>
</dbReference>